<reference evidence="1 2" key="1">
    <citation type="journal article" date="2011" name="Science">
        <title>The ecoresponsive genome of Daphnia pulex.</title>
        <authorList>
            <person name="Colbourne J.K."/>
            <person name="Pfrender M.E."/>
            <person name="Gilbert D."/>
            <person name="Thomas W.K."/>
            <person name="Tucker A."/>
            <person name="Oakley T.H."/>
            <person name="Tokishita S."/>
            <person name="Aerts A."/>
            <person name="Arnold G.J."/>
            <person name="Basu M.K."/>
            <person name="Bauer D.J."/>
            <person name="Caceres C.E."/>
            <person name="Carmel L."/>
            <person name="Casola C."/>
            <person name="Choi J.H."/>
            <person name="Detter J.C."/>
            <person name="Dong Q."/>
            <person name="Dusheyko S."/>
            <person name="Eads B.D."/>
            <person name="Frohlich T."/>
            <person name="Geiler-Samerotte K.A."/>
            <person name="Gerlach D."/>
            <person name="Hatcher P."/>
            <person name="Jogdeo S."/>
            <person name="Krijgsveld J."/>
            <person name="Kriventseva E.V."/>
            <person name="Kultz D."/>
            <person name="Laforsch C."/>
            <person name="Lindquist E."/>
            <person name="Lopez J."/>
            <person name="Manak J.R."/>
            <person name="Muller J."/>
            <person name="Pangilinan J."/>
            <person name="Patwardhan R.P."/>
            <person name="Pitluck S."/>
            <person name="Pritham E.J."/>
            <person name="Rechtsteiner A."/>
            <person name="Rho M."/>
            <person name="Rogozin I.B."/>
            <person name="Sakarya O."/>
            <person name="Salamov A."/>
            <person name="Schaack S."/>
            <person name="Shapiro H."/>
            <person name="Shiga Y."/>
            <person name="Skalitzky C."/>
            <person name="Smith Z."/>
            <person name="Souvorov A."/>
            <person name="Sung W."/>
            <person name="Tang Z."/>
            <person name="Tsuchiya D."/>
            <person name="Tu H."/>
            <person name="Vos H."/>
            <person name="Wang M."/>
            <person name="Wolf Y.I."/>
            <person name="Yamagata H."/>
            <person name="Yamada T."/>
            <person name="Ye Y."/>
            <person name="Shaw J.R."/>
            <person name="Andrews J."/>
            <person name="Crease T.J."/>
            <person name="Tang H."/>
            <person name="Lucas S.M."/>
            <person name="Robertson H.M."/>
            <person name="Bork P."/>
            <person name="Koonin E.V."/>
            <person name="Zdobnov E.M."/>
            <person name="Grigoriev I.V."/>
            <person name="Lynch M."/>
            <person name="Boore J.L."/>
        </authorList>
    </citation>
    <scope>NUCLEOTIDE SEQUENCE [LARGE SCALE GENOMIC DNA]</scope>
</reference>
<evidence type="ECO:0000313" key="1">
    <source>
        <dbReference type="EMBL" id="EFX66783.1"/>
    </source>
</evidence>
<proteinExistence type="predicted"/>
<sequence>MDVANNSSLVLEAVSGLRSRGADAISKLNSDLLDVTPLYEHFTESLGLELQARHFETKLKTLGSKFNKLDLTCAQSDQFNHRPPGSSFILVSSQFISLFIMAQANGY</sequence>
<name>E9HN98_DAPPU</name>
<dbReference type="HOGENOM" id="CLU_2212541_0_0_1"/>
<accession>E9HN98</accession>
<dbReference type="EMBL" id="GL732695">
    <property type="protein sequence ID" value="EFX66783.1"/>
    <property type="molecule type" value="Genomic_DNA"/>
</dbReference>
<keyword evidence="2" id="KW-1185">Reference proteome</keyword>
<protein>
    <submittedName>
        <fullName evidence="1">Uncharacterized protein</fullName>
    </submittedName>
</protein>
<dbReference type="Proteomes" id="UP000000305">
    <property type="component" value="Unassembled WGS sequence"/>
</dbReference>
<dbReference type="AlphaFoldDB" id="E9HN98"/>
<gene>
    <name evidence="1" type="ORF">DAPPUDRAFT_331729</name>
</gene>
<organism evidence="1 2">
    <name type="scientific">Daphnia pulex</name>
    <name type="common">Water flea</name>
    <dbReference type="NCBI Taxonomy" id="6669"/>
    <lineage>
        <taxon>Eukaryota</taxon>
        <taxon>Metazoa</taxon>
        <taxon>Ecdysozoa</taxon>
        <taxon>Arthropoda</taxon>
        <taxon>Crustacea</taxon>
        <taxon>Branchiopoda</taxon>
        <taxon>Diplostraca</taxon>
        <taxon>Cladocera</taxon>
        <taxon>Anomopoda</taxon>
        <taxon>Daphniidae</taxon>
        <taxon>Daphnia</taxon>
    </lineage>
</organism>
<dbReference type="InParanoid" id="E9HN98"/>
<dbReference type="KEGG" id="dpx:DAPPUDRAFT_331729"/>
<evidence type="ECO:0000313" key="2">
    <source>
        <dbReference type="Proteomes" id="UP000000305"/>
    </source>
</evidence>